<dbReference type="AlphaFoldDB" id="A0AAE1ZMC4"/>
<protein>
    <submittedName>
        <fullName evidence="1">Uncharacterized protein</fullName>
    </submittedName>
</protein>
<evidence type="ECO:0000313" key="2">
    <source>
        <dbReference type="Proteomes" id="UP001292079"/>
    </source>
</evidence>
<dbReference type="Proteomes" id="UP001292079">
    <property type="component" value="Unassembled WGS sequence"/>
</dbReference>
<comment type="caution">
    <text evidence="1">The sequence shown here is derived from an EMBL/GenBank/DDBJ whole genome shotgun (WGS) entry which is preliminary data.</text>
</comment>
<accession>A0AAE1ZMC4</accession>
<reference evidence="1" key="2">
    <citation type="journal article" date="2023" name="Infect Dis Poverty">
        <title>Chromosome-scale genome of the human blood fluke Schistosoma mekongi and its implications for public health.</title>
        <authorList>
            <person name="Zhou M."/>
            <person name="Xu L."/>
            <person name="Xu D."/>
            <person name="Chen W."/>
            <person name="Khan J."/>
            <person name="Hu Y."/>
            <person name="Huang H."/>
            <person name="Wei H."/>
            <person name="Zhang Y."/>
            <person name="Chusongsang P."/>
            <person name="Tanasarnprasert K."/>
            <person name="Hu X."/>
            <person name="Limpanont Y."/>
            <person name="Lv Z."/>
        </authorList>
    </citation>
    <scope>NUCLEOTIDE SEQUENCE</scope>
    <source>
        <strain evidence="1">LV_2022a</strain>
    </source>
</reference>
<sequence length="455" mass="51738">MTRNEQHFEQRSHRPKRALSKISDDSILGISWKEEQELRKAMYVSLRDQQQTNSDSNTGGRLMTLRFQLVKRPRQTTKPCNTKLNMTKLRSTIQFKHVRKQSRSKFVATSTMFLKSSNASERFPHKKISKCNSGNNKVNIKSPHEGNKSCLGKLSQNTSHICLRNLCHRRNLVKNVNDNNQLIDNDINKQISSNSAETFEKNDQSLNAVPLNYNQRPTLITASNYLKSSLINTNNAQRKSVIQKSPYSSVLRNGSFRSEIIDKFAAYSSPKKSVHCLKRRSKSAILKPNRLSSVNEPDDVMSKYLLDRGCESDFQLLLKTPYESVPPELWQNDIRRLVSVHDFINFVCFYAKRNNNNSAKISHIISNAEHCQSTKCSLVTRSTGLCVAKKLASIQPSPNIYPSHSPISLPFKMDVPGDCFPPNGYNHCTEENESSTTILIPSAAPFQTSRLRRTT</sequence>
<name>A0AAE1ZMC4_SCHME</name>
<reference evidence="1" key="1">
    <citation type="submission" date="2022-04" db="EMBL/GenBank/DDBJ databases">
        <authorList>
            <person name="Xu L."/>
            <person name="Lv Z."/>
        </authorList>
    </citation>
    <scope>NUCLEOTIDE SEQUENCE</scope>
    <source>
        <strain evidence="1">LV_2022a</strain>
    </source>
</reference>
<proteinExistence type="predicted"/>
<dbReference type="EMBL" id="JALJAT010000001">
    <property type="protein sequence ID" value="KAK4476144.1"/>
    <property type="molecule type" value="Genomic_DNA"/>
</dbReference>
<keyword evidence="2" id="KW-1185">Reference proteome</keyword>
<gene>
    <name evidence="1" type="ORF">MN116_001362</name>
</gene>
<organism evidence="1 2">
    <name type="scientific">Schistosoma mekongi</name>
    <name type="common">Parasitic worm</name>
    <dbReference type="NCBI Taxonomy" id="38744"/>
    <lineage>
        <taxon>Eukaryota</taxon>
        <taxon>Metazoa</taxon>
        <taxon>Spiralia</taxon>
        <taxon>Lophotrochozoa</taxon>
        <taxon>Platyhelminthes</taxon>
        <taxon>Trematoda</taxon>
        <taxon>Digenea</taxon>
        <taxon>Strigeidida</taxon>
        <taxon>Schistosomatoidea</taxon>
        <taxon>Schistosomatidae</taxon>
        <taxon>Schistosoma</taxon>
    </lineage>
</organism>
<evidence type="ECO:0000313" key="1">
    <source>
        <dbReference type="EMBL" id="KAK4476144.1"/>
    </source>
</evidence>